<keyword evidence="1" id="KW-0732">Signal</keyword>
<evidence type="ECO:0000313" key="2">
    <source>
        <dbReference type="EMBL" id="TKW02440.1"/>
    </source>
</evidence>
<protein>
    <recommendedName>
        <fullName evidence="4">Secreted protein</fullName>
    </recommendedName>
</protein>
<organism evidence="2 3">
    <name type="scientific">Setaria viridis</name>
    <name type="common">Green bristlegrass</name>
    <name type="synonym">Setaria italica subsp. viridis</name>
    <dbReference type="NCBI Taxonomy" id="4556"/>
    <lineage>
        <taxon>Eukaryota</taxon>
        <taxon>Viridiplantae</taxon>
        <taxon>Streptophyta</taxon>
        <taxon>Embryophyta</taxon>
        <taxon>Tracheophyta</taxon>
        <taxon>Spermatophyta</taxon>
        <taxon>Magnoliopsida</taxon>
        <taxon>Liliopsida</taxon>
        <taxon>Poales</taxon>
        <taxon>Poaceae</taxon>
        <taxon>PACMAD clade</taxon>
        <taxon>Panicoideae</taxon>
        <taxon>Panicodae</taxon>
        <taxon>Paniceae</taxon>
        <taxon>Cenchrinae</taxon>
        <taxon>Setaria</taxon>
    </lineage>
</organism>
<evidence type="ECO:0000313" key="3">
    <source>
        <dbReference type="Proteomes" id="UP000298652"/>
    </source>
</evidence>
<evidence type="ECO:0008006" key="4">
    <source>
        <dbReference type="Google" id="ProtNLM"/>
    </source>
</evidence>
<feature type="chain" id="PRO_5020276774" description="Secreted protein" evidence="1">
    <location>
        <begin position="18"/>
        <end position="63"/>
    </location>
</feature>
<dbReference type="EMBL" id="CM016559">
    <property type="protein sequence ID" value="TKW02440.1"/>
    <property type="molecule type" value="Genomic_DNA"/>
</dbReference>
<evidence type="ECO:0000256" key="1">
    <source>
        <dbReference type="SAM" id="SignalP"/>
    </source>
</evidence>
<reference evidence="2" key="1">
    <citation type="submission" date="2019-03" db="EMBL/GenBank/DDBJ databases">
        <title>WGS assembly of Setaria viridis.</title>
        <authorList>
            <person name="Huang P."/>
            <person name="Jenkins J."/>
            <person name="Grimwood J."/>
            <person name="Barry K."/>
            <person name="Healey A."/>
            <person name="Mamidi S."/>
            <person name="Sreedasyam A."/>
            <person name="Shu S."/>
            <person name="Feldman M."/>
            <person name="Wu J."/>
            <person name="Yu Y."/>
            <person name="Chen C."/>
            <person name="Johnson J."/>
            <person name="Rokhsar D."/>
            <person name="Baxter I."/>
            <person name="Schmutz J."/>
            <person name="Brutnell T."/>
            <person name="Kellogg E."/>
        </authorList>
    </citation>
    <scope>NUCLEOTIDE SEQUENCE [LARGE SCALE GENOMIC DNA]</scope>
</reference>
<proteinExistence type="predicted"/>
<accession>A0A4U6TJ56</accession>
<gene>
    <name evidence="2" type="ORF">SEVIR_8G244820v2</name>
</gene>
<sequence>MGIALLHLYVSITLVSAVRREGEKKGLNARKDGRGAMQLTIHASWKLTYLEGRCRVSSSGCSC</sequence>
<dbReference type="AlphaFoldDB" id="A0A4U6TJ56"/>
<keyword evidence="3" id="KW-1185">Reference proteome</keyword>
<name>A0A4U6TJ56_SETVI</name>
<dbReference type="Proteomes" id="UP000298652">
    <property type="component" value="Chromosome 8"/>
</dbReference>
<feature type="signal peptide" evidence="1">
    <location>
        <begin position="1"/>
        <end position="17"/>
    </location>
</feature>
<dbReference type="Gramene" id="TKW02440">
    <property type="protein sequence ID" value="TKW02440"/>
    <property type="gene ID" value="SEVIR_8G244820v2"/>
</dbReference>